<proteinExistence type="predicted"/>
<name>A0A433D2T2_9FUNG</name>
<organism evidence="1 2">
    <name type="scientific">Jimgerdemannia flammicorona</name>
    <dbReference type="NCBI Taxonomy" id="994334"/>
    <lineage>
        <taxon>Eukaryota</taxon>
        <taxon>Fungi</taxon>
        <taxon>Fungi incertae sedis</taxon>
        <taxon>Mucoromycota</taxon>
        <taxon>Mucoromycotina</taxon>
        <taxon>Endogonomycetes</taxon>
        <taxon>Endogonales</taxon>
        <taxon>Endogonaceae</taxon>
        <taxon>Jimgerdemannia</taxon>
    </lineage>
</organism>
<dbReference type="OrthoDB" id="2334596at2759"/>
<reference evidence="1 2" key="1">
    <citation type="journal article" date="2018" name="New Phytol.">
        <title>Phylogenomics of Endogonaceae and evolution of mycorrhizas within Mucoromycota.</title>
        <authorList>
            <person name="Chang Y."/>
            <person name="Desiro A."/>
            <person name="Na H."/>
            <person name="Sandor L."/>
            <person name="Lipzen A."/>
            <person name="Clum A."/>
            <person name="Barry K."/>
            <person name="Grigoriev I.V."/>
            <person name="Martin F.M."/>
            <person name="Stajich J.E."/>
            <person name="Smith M.E."/>
            <person name="Bonito G."/>
            <person name="Spatafora J.W."/>
        </authorList>
    </citation>
    <scope>NUCLEOTIDE SEQUENCE [LARGE SCALE GENOMIC DNA]</scope>
    <source>
        <strain evidence="1 2">GMNB39</strain>
    </source>
</reference>
<dbReference type="EMBL" id="RBNI01007735">
    <property type="protein sequence ID" value="RUP45135.1"/>
    <property type="molecule type" value="Genomic_DNA"/>
</dbReference>
<keyword evidence="2" id="KW-1185">Reference proteome</keyword>
<comment type="caution">
    <text evidence="1">The sequence shown here is derived from an EMBL/GenBank/DDBJ whole genome shotgun (WGS) entry which is preliminary data.</text>
</comment>
<evidence type="ECO:0000313" key="2">
    <source>
        <dbReference type="Proteomes" id="UP000268093"/>
    </source>
</evidence>
<dbReference type="Proteomes" id="UP000268093">
    <property type="component" value="Unassembled WGS sequence"/>
</dbReference>
<protein>
    <submittedName>
        <fullName evidence="1">Uncharacterized protein</fullName>
    </submittedName>
</protein>
<gene>
    <name evidence="1" type="ORF">BC936DRAFT_148568</name>
</gene>
<sequence length="348" mass="39792">MSVTSTSFVIEDIVGSILGGMSLVLTTHSLMHMAFLQRSASKYHLFPIINISMLVNEVALLLLVFADTSYLQGSWAMWLNTVNNVSYFVVKPIILYMAYLRCRAVWPPYRRANHFHFFMVVLRAVELFVVLVINIAANVMCDGEYFNTRCEPMYVIWRIRDGLAPVFRFYYIISEAIFYVKLFQSLDKAQSDRNRGILRFRRLQTFLFGIDLVILLAMSIYRLIILWRSDLPTYQFVELASTALTIFNLTEFGLTMRDLFGYGSSRSDSAPGHTFSLPERGDRENPFKPSTYAKSAQPVSPLKSPSISIPSPTKKPPNYGYLNDLNRSLEEDRKELTSPQGSETASRV</sequence>
<accession>A0A433D2T2</accession>
<dbReference type="AlphaFoldDB" id="A0A433D2T2"/>
<evidence type="ECO:0000313" key="1">
    <source>
        <dbReference type="EMBL" id="RUP45135.1"/>
    </source>
</evidence>